<dbReference type="Pfam" id="PF00895">
    <property type="entry name" value="ATP-synt_8"/>
    <property type="match status" value="1"/>
</dbReference>
<dbReference type="GO" id="GO:0031966">
    <property type="term" value="C:mitochondrial membrane"/>
    <property type="evidence" value="ECO:0007669"/>
    <property type="project" value="UniProtKB-SubCell"/>
</dbReference>
<geneLocation type="mitochondrion" evidence="14"/>
<dbReference type="EMBL" id="MZ274198">
    <property type="protein sequence ID" value="UGS80376.1"/>
    <property type="molecule type" value="Genomic_DNA"/>
</dbReference>
<keyword evidence="4 12" id="KW-0813">Transport</keyword>
<dbReference type="GO" id="GO:0045259">
    <property type="term" value="C:proton-transporting ATP synthase complex"/>
    <property type="evidence" value="ECO:0007669"/>
    <property type="project" value="UniProtKB-KW"/>
</dbReference>
<evidence type="ECO:0000256" key="12">
    <source>
        <dbReference type="RuleBase" id="RU003661"/>
    </source>
</evidence>
<gene>
    <name evidence="14" type="primary">ATP8</name>
</gene>
<comment type="subcellular location">
    <subcellularLocation>
        <location evidence="1 12">Mitochondrion membrane</location>
        <topology evidence="1 12">Single-pass membrane protein</topology>
    </subcellularLocation>
</comment>
<keyword evidence="5 12" id="KW-0138">CF(0)</keyword>
<proteinExistence type="inferred from homology"/>
<evidence type="ECO:0000256" key="13">
    <source>
        <dbReference type="SAM" id="Phobius"/>
    </source>
</evidence>
<evidence type="ECO:0000256" key="1">
    <source>
        <dbReference type="ARBA" id="ARBA00004304"/>
    </source>
</evidence>
<keyword evidence="7 12" id="KW-0375">Hydrogen ion transport</keyword>
<evidence type="ECO:0000256" key="2">
    <source>
        <dbReference type="ARBA" id="ARBA00008892"/>
    </source>
</evidence>
<dbReference type="GO" id="GO:0015078">
    <property type="term" value="F:proton transmembrane transporter activity"/>
    <property type="evidence" value="ECO:0007669"/>
    <property type="project" value="InterPro"/>
</dbReference>
<comment type="similarity">
    <text evidence="2 12">Belongs to the ATPase protein 8 family.</text>
</comment>
<dbReference type="InterPro" id="IPR001421">
    <property type="entry name" value="ATP8_metazoa"/>
</dbReference>
<evidence type="ECO:0000256" key="10">
    <source>
        <dbReference type="ARBA" id="ARBA00023128"/>
    </source>
</evidence>
<evidence type="ECO:0000256" key="8">
    <source>
        <dbReference type="ARBA" id="ARBA00022989"/>
    </source>
</evidence>
<keyword evidence="11 13" id="KW-0472">Membrane</keyword>
<evidence type="ECO:0000256" key="4">
    <source>
        <dbReference type="ARBA" id="ARBA00022448"/>
    </source>
</evidence>
<evidence type="ECO:0000256" key="11">
    <source>
        <dbReference type="ARBA" id="ARBA00023136"/>
    </source>
</evidence>
<protein>
    <recommendedName>
        <fullName evidence="12">ATP synthase complex subunit 8</fullName>
    </recommendedName>
</protein>
<name>A0A8K1ZFS6_9NEOP</name>
<evidence type="ECO:0000256" key="3">
    <source>
        <dbReference type="ARBA" id="ARBA00011291"/>
    </source>
</evidence>
<evidence type="ECO:0000256" key="6">
    <source>
        <dbReference type="ARBA" id="ARBA00022692"/>
    </source>
</evidence>
<accession>A0A8K1ZFS6</accession>
<reference evidence="14" key="1">
    <citation type="submission" date="2021-05" db="EMBL/GenBank/DDBJ databases">
        <title>Mitochondrial genomes within bark lice (Insecta: Psocodea: Psocomorpha) reveal novel gene rearrangements containing phylogenetic signal.</title>
        <authorList>
            <person name="Saenz Manchola O.F."/>
            <person name="Virrueta Herrera S."/>
            <person name="D'alessio L.M."/>
            <person name="Yoshizawa K."/>
            <person name="Garcia Aldrete A.N."/>
            <person name="Johnson K.P."/>
        </authorList>
    </citation>
    <scope>NUCLEOTIDE SEQUENCE</scope>
</reference>
<keyword evidence="10 12" id="KW-0496">Mitochondrion</keyword>
<keyword evidence="9 12" id="KW-0406">Ion transport</keyword>
<dbReference type="GO" id="GO:0015986">
    <property type="term" value="P:proton motive force-driven ATP synthesis"/>
    <property type="evidence" value="ECO:0007669"/>
    <property type="project" value="InterPro"/>
</dbReference>
<organism evidence="14">
    <name type="scientific">Lachesilla pedicularia</name>
    <dbReference type="NCBI Taxonomy" id="1897924"/>
    <lineage>
        <taxon>Eukaryota</taxon>
        <taxon>Metazoa</taxon>
        <taxon>Ecdysozoa</taxon>
        <taxon>Arthropoda</taxon>
        <taxon>Hexapoda</taxon>
        <taxon>Insecta</taxon>
        <taxon>Pterygota</taxon>
        <taxon>Neoptera</taxon>
        <taxon>Paraneoptera</taxon>
        <taxon>Psocodea</taxon>
        <taxon>Psocomorpha</taxon>
        <taxon>Homilopsocidea</taxon>
        <taxon>Lachesilloidea</taxon>
        <taxon>Lachesillidae</taxon>
        <taxon>Lachesilla</taxon>
    </lineage>
</organism>
<feature type="transmembrane region" description="Helical" evidence="13">
    <location>
        <begin position="6"/>
        <end position="29"/>
    </location>
</feature>
<dbReference type="AlphaFoldDB" id="A0A8K1ZFS6"/>
<evidence type="ECO:0000313" key="14">
    <source>
        <dbReference type="EMBL" id="UGS80376.1"/>
    </source>
</evidence>
<evidence type="ECO:0000256" key="7">
    <source>
        <dbReference type="ARBA" id="ARBA00022781"/>
    </source>
</evidence>
<comment type="subunit">
    <text evidence="3">F-type ATPases have 2 components, CF(1) - the catalytic core - and CF(0) - the membrane proton channel.</text>
</comment>
<evidence type="ECO:0000256" key="5">
    <source>
        <dbReference type="ARBA" id="ARBA00022547"/>
    </source>
</evidence>
<keyword evidence="6 12" id="KW-0812">Transmembrane</keyword>
<sequence>MPQMSPIMWLTLFLIFSLTFILINPMIFFTKNFHLTSSITKSSLKIFNWKW</sequence>
<keyword evidence="8 13" id="KW-1133">Transmembrane helix</keyword>
<evidence type="ECO:0000256" key="9">
    <source>
        <dbReference type="ARBA" id="ARBA00023065"/>
    </source>
</evidence>